<organism evidence="6 7">
    <name type="scientific">Parastrongyloides trichosuri</name>
    <name type="common">Possum-specific nematode worm</name>
    <dbReference type="NCBI Taxonomy" id="131310"/>
    <lineage>
        <taxon>Eukaryota</taxon>
        <taxon>Metazoa</taxon>
        <taxon>Ecdysozoa</taxon>
        <taxon>Nematoda</taxon>
        <taxon>Chromadorea</taxon>
        <taxon>Rhabditida</taxon>
        <taxon>Tylenchina</taxon>
        <taxon>Panagrolaimomorpha</taxon>
        <taxon>Strongyloidoidea</taxon>
        <taxon>Strongyloididae</taxon>
        <taxon>Parastrongyloides</taxon>
    </lineage>
</organism>
<dbReference type="CDD" id="cd05157">
    <property type="entry name" value="ETNK_euk"/>
    <property type="match status" value="1"/>
</dbReference>
<keyword evidence="6" id="KW-1185">Reference proteome</keyword>
<dbReference type="Proteomes" id="UP000038045">
    <property type="component" value="Unplaced"/>
</dbReference>
<dbReference type="PANTHER" id="PTHR22603">
    <property type="entry name" value="CHOLINE/ETHANOALAMINE KINASE"/>
    <property type="match status" value="1"/>
</dbReference>
<evidence type="ECO:0000256" key="5">
    <source>
        <dbReference type="ARBA" id="ARBA00038874"/>
    </source>
</evidence>
<evidence type="ECO:0000256" key="1">
    <source>
        <dbReference type="ARBA" id="ARBA00023209"/>
    </source>
</evidence>
<dbReference type="WBParaSite" id="PTRK_0001190500.1">
    <property type="protein sequence ID" value="PTRK_0001190500.1"/>
    <property type="gene ID" value="PTRK_0001190500"/>
</dbReference>
<keyword evidence="2" id="KW-1208">Phospholipid metabolism</keyword>
<dbReference type="GO" id="GO:0006646">
    <property type="term" value="P:phosphatidylethanolamine biosynthetic process"/>
    <property type="evidence" value="ECO:0007669"/>
    <property type="project" value="TreeGrafter"/>
</dbReference>
<dbReference type="GO" id="GO:0005737">
    <property type="term" value="C:cytoplasm"/>
    <property type="evidence" value="ECO:0007669"/>
    <property type="project" value="TreeGrafter"/>
</dbReference>
<name>A0A0N4ZTS7_PARTI</name>
<dbReference type="Gene3D" id="3.90.1200.10">
    <property type="match status" value="1"/>
</dbReference>
<comment type="pathway">
    <text evidence="3">Phospholipid metabolism; phosphatidylethanolamine biosynthesis; phosphatidylethanolamine from ethanolamine: step 1/3.</text>
</comment>
<comment type="similarity">
    <text evidence="4">Belongs to the choline/ethanolamine kinase family.</text>
</comment>
<evidence type="ECO:0000256" key="4">
    <source>
        <dbReference type="ARBA" id="ARBA00038211"/>
    </source>
</evidence>
<proteinExistence type="inferred from homology"/>
<sequence>MIIKKSFNIPTYPVELPLNDNKILETLSFALAEQLFPDWKHHTKNISYFTNGITNKIIGVSINNSSELSPSKLIFRIFGKNTENFIDRDTELNNFQILNSVGLAAPVYGKFKNGIIVGYLDGETLTINNVRDKIMSKKVASSMGKLHQLPIEEGNNNVKPMIIDKLNDYFHIMKTSFDNKHYQESFDNFFNNISIHDDYKKLVQYIQNDSCSLVFCHNDLLLGNILYDEKKDSIHFIDYEYAGVNYQLFDIANHFNEWAGIEEMDLSLLPTDEEKRYFVKNYLKTLSNSPVSDNEIDKIMKQLPLYEAASHYFWAIWAIVQASNSIIDFDYIHFATTRYSLYQSTINIYKN</sequence>
<evidence type="ECO:0000313" key="7">
    <source>
        <dbReference type="WBParaSite" id="PTRK_0001190500.1"/>
    </source>
</evidence>
<dbReference type="EC" id="2.7.1.82" evidence="5"/>
<keyword evidence="1" id="KW-0443">Lipid metabolism</keyword>
<dbReference type="InterPro" id="IPR011009">
    <property type="entry name" value="Kinase-like_dom_sf"/>
</dbReference>
<accession>A0A0N4ZTS7</accession>
<dbReference type="Gene3D" id="3.30.200.20">
    <property type="entry name" value="Phosphorylase Kinase, domain 1"/>
    <property type="match status" value="1"/>
</dbReference>
<protein>
    <recommendedName>
        <fullName evidence="5">ethanolamine kinase</fullName>
        <ecNumber evidence="5">2.7.1.82</ecNumber>
    </recommendedName>
</protein>
<evidence type="ECO:0000256" key="2">
    <source>
        <dbReference type="ARBA" id="ARBA00023264"/>
    </source>
</evidence>
<dbReference type="Pfam" id="PF01633">
    <property type="entry name" value="Choline_kinase"/>
    <property type="match status" value="1"/>
</dbReference>
<dbReference type="PANTHER" id="PTHR22603:SF66">
    <property type="entry name" value="ETHANOLAMINE KINASE"/>
    <property type="match status" value="1"/>
</dbReference>
<dbReference type="STRING" id="131310.A0A0N4ZTS7"/>
<dbReference type="AlphaFoldDB" id="A0A0N4ZTS7"/>
<keyword evidence="1" id="KW-0594">Phospholipid biosynthesis</keyword>
<reference evidence="7" key="1">
    <citation type="submission" date="2017-02" db="UniProtKB">
        <authorList>
            <consortium name="WormBaseParasite"/>
        </authorList>
    </citation>
    <scope>IDENTIFICATION</scope>
</reference>
<keyword evidence="1" id="KW-0444">Lipid biosynthesis</keyword>
<evidence type="ECO:0000256" key="3">
    <source>
        <dbReference type="ARBA" id="ARBA00037883"/>
    </source>
</evidence>
<dbReference type="SUPFAM" id="SSF56112">
    <property type="entry name" value="Protein kinase-like (PK-like)"/>
    <property type="match status" value="1"/>
</dbReference>
<dbReference type="GO" id="GO:0004305">
    <property type="term" value="F:ethanolamine kinase activity"/>
    <property type="evidence" value="ECO:0007669"/>
    <property type="project" value="UniProtKB-EC"/>
</dbReference>
<evidence type="ECO:0000313" key="6">
    <source>
        <dbReference type="Proteomes" id="UP000038045"/>
    </source>
</evidence>